<accession>A0A9W8YW06</accession>
<keyword evidence="4" id="KW-1185">Reference proteome</keyword>
<comment type="caution">
    <text evidence="3">The sequence shown here is derived from an EMBL/GenBank/DDBJ whole genome shotgun (WGS) entry which is preliminary data.</text>
</comment>
<dbReference type="PANTHER" id="PTHR42024:SF1">
    <property type="entry name" value="AMINO ACID PERMEASE_ SLC12A DOMAIN-CONTAINING PROTEIN"/>
    <property type="match status" value="1"/>
</dbReference>
<dbReference type="OrthoDB" id="4838853at2759"/>
<reference evidence="3" key="1">
    <citation type="submission" date="2022-10" db="EMBL/GenBank/DDBJ databases">
        <title>Tapping the CABI collections for fungal endophytes: first genome assemblies for Collariella, Neodidymelliopsis, Ascochyta clinopodiicola, Didymella pomorum, Didymosphaeria variabile, Neocosmospora piperis and Neocucurbitaria cava.</title>
        <authorList>
            <person name="Hill R."/>
        </authorList>
    </citation>
    <scope>NUCLEOTIDE SEQUENCE</scope>
    <source>
        <strain evidence="3">IMI 355082</strain>
    </source>
</reference>
<protein>
    <submittedName>
        <fullName evidence="3">Uncharacterized protein</fullName>
    </submittedName>
</protein>
<feature type="transmembrane region" description="Helical" evidence="2">
    <location>
        <begin position="185"/>
        <end position="203"/>
    </location>
</feature>
<dbReference type="AlphaFoldDB" id="A0A9W8YW06"/>
<feature type="transmembrane region" description="Helical" evidence="2">
    <location>
        <begin position="255"/>
        <end position="279"/>
    </location>
</feature>
<evidence type="ECO:0000256" key="2">
    <source>
        <dbReference type="SAM" id="Phobius"/>
    </source>
</evidence>
<feature type="transmembrane region" description="Helical" evidence="2">
    <location>
        <begin position="285"/>
        <end position="309"/>
    </location>
</feature>
<evidence type="ECO:0000256" key="1">
    <source>
        <dbReference type="SAM" id="MobiDB-lite"/>
    </source>
</evidence>
<proteinExistence type="predicted"/>
<keyword evidence="2" id="KW-1133">Transmembrane helix</keyword>
<organism evidence="3 4">
    <name type="scientific">Gnomoniopsis smithogilvyi</name>
    <dbReference type="NCBI Taxonomy" id="1191159"/>
    <lineage>
        <taxon>Eukaryota</taxon>
        <taxon>Fungi</taxon>
        <taxon>Dikarya</taxon>
        <taxon>Ascomycota</taxon>
        <taxon>Pezizomycotina</taxon>
        <taxon>Sordariomycetes</taxon>
        <taxon>Sordariomycetidae</taxon>
        <taxon>Diaporthales</taxon>
        <taxon>Gnomoniaceae</taxon>
        <taxon>Gnomoniopsis</taxon>
    </lineage>
</organism>
<feature type="region of interest" description="Disordered" evidence="1">
    <location>
        <begin position="1"/>
        <end position="34"/>
    </location>
</feature>
<keyword evidence="2" id="KW-0812">Transmembrane</keyword>
<name>A0A9W8YW06_9PEZI</name>
<dbReference type="Proteomes" id="UP001140453">
    <property type="component" value="Unassembled WGS sequence"/>
</dbReference>
<feature type="transmembrane region" description="Helical" evidence="2">
    <location>
        <begin position="153"/>
        <end position="179"/>
    </location>
</feature>
<sequence length="330" mass="37536">MNTDSTSPDSAEGIHQAGAASATTAMAKPRTQPADFRPTSYLFEDPDAIPTMPIPEMQKLTEDVPAKDQISIILGPFVILFCDLVIPCIIYYSWLSAHSLDPGFDEEILGYAVISFGIGEAYILVVRVWRLVKYKAECAPMLSKHRWELDATSWIYGAALLAGLIPFVVGSSLAIPQLYLYSPGIYMAFLGFWALLSLIPFKLPVRVNSEERGTWMQPLVYYAAEDFFAVDGWQKRDFRIRYRQRYATSIMFRKMIFEITVWWVAGIMVYIGCLSAVIWNNPFHIAFGLSLGVLFAFIIIWAICTYVYVQVALERERQWWIKKKSQGEKA</sequence>
<keyword evidence="2" id="KW-0472">Membrane</keyword>
<evidence type="ECO:0000313" key="4">
    <source>
        <dbReference type="Proteomes" id="UP001140453"/>
    </source>
</evidence>
<dbReference type="EMBL" id="JAPEVB010000002">
    <property type="protein sequence ID" value="KAJ4393874.1"/>
    <property type="molecule type" value="Genomic_DNA"/>
</dbReference>
<dbReference type="PANTHER" id="PTHR42024">
    <property type="entry name" value="AMINO ACID PERMEASE_ SLC12A DOMAIN-CONTAINING PROTEIN"/>
    <property type="match status" value="1"/>
</dbReference>
<evidence type="ECO:0000313" key="3">
    <source>
        <dbReference type="EMBL" id="KAJ4393874.1"/>
    </source>
</evidence>
<gene>
    <name evidence="3" type="ORF">N0V93_003090</name>
</gene>
<feature type="compositionally biased region" description="Low complexity" evidence="1">
    <location>
        <begin position="17"/>
        <end position="27"/>
    </location>
</feature>
<feature type="transmembrane region" description="Helical" evidence="2">
    <location>
        <begin position="109"/>
        <end position="132"/>
    </location>
</feature>
<feature type="transmembrane region" description="Helical" evidence="2">
    <location>
        <begin position="72"/>
        <end position="94"/>
    </location>
</feature>